<feature type="transmembrane region" description="Helical" evidence="6">
    <location>
        <begin position="687"/>
        <end position="706"/>
    </location>
</feature>
<dbReference type="InterPro" id="IPR018114">
    <property type="entry name" value="TRYPSIN_HIS"/>
</dbReference>
<dbReference type="PROSITE" id="PS50847">
    <property type="entry name" value="GRAM_POS_ANCHORING"/>
    <property type="match status" value="1"/>
</dbReference>
<dbReference type="Proteomes" id="UP001595884">
    <property type="component" value="Unassembled WGS sequence"/>
</dbReference>
<evidence type="ECO:0000256" key="6">
    <source>
        <dbReference type="SAM" id="Phobius"/>
    </source>
</evidence>
<dbReference type="GO" id="GO:0016787">
    <property type="term" value="F:hydrolase activity"/>
    <property type="evidence" value="ECO:0007669"/>
    <property type="project" value="UniProtKB-KW"/>
</dbReference>
<dbReference type="InterPro" id="IPR043504">
    <property type="entry name" value="Peptidase_S1_PA_chymotrypsin"/>
</dbReference>
<feature type="compositionally biased region" description="Basic and acidic residues" evidence="5">
    <location>
        <begin position="119"/>
        <end position="135"/>
    </location>
</feature>
<evidence type="ECO:0000256" key="2">
    <source>
        <dbReference type="ARBA" id="ARBA00022525"/>
    </source>
</evidence>
<dbReference type="EC" id="3.4.21.-" evidence="8"/>
<dbReference type="PROSITE" id="PS00134">
    <property type="entry name" value="TRYPSIN_HIS"/>
    <property type="match status" value="1"/>
</dbReference>
<dbReference type="Gene3D" id="2.40.10.10">
    <property type="entry name" value="Trypsin-like serine proteases"/>
    <property type="match status" value="2"/>
</dbReference>
<keyword evidence="1" id="KW-0134">Cell wall</keyword>
<feature type="compositionally biased region" description="Basic and acidic residues" evidence="5">
    <location>
        <begin position="660"/>
        <end position="679"/>
    </location>
</feature>
<dbReference type="SUPFAM" id="SSF50494">
    <property type="entry name" value="Trypsin-like serine proteases"/>
    <property type="match status" value="1"/>
</dbReference>
<evidence type="ECO:0000256" key="5">
    <source>
        <dbReference type="SAM" id="MobiDB-lite"/>
    </source>
</evidence>
<keyword evidence="6" id="KW-1133">Transmembrane helix</keyword>
<dbReference type="RefSeq" id="WP_382411817.1">
    <property type="nucleotide sequence ID" value="NZ_JBHSHE010000016.1"/>
</dbReference>
<keyword evidence="2" id="KW-0964">Secreted</keyword>
<evidence type="ECO:0000313" key="9">
    <source>
        <dbReference type="Proteomes" id="UP001595884"/>
    </source>
</evidence>
<dbReference type="NCBIfam" id="TIGR01167">
    <property type="entry name" value="LPXTG_anchor"/>
    <property type="match status" value="1"/>
</dbReference>
<proteinExistence type="predicted"/>
<gene>
    <name evidence="8" type="ORF">ACFO7V_04070</name>
</gene>
<evidence type="ECO:0000259" key="7">
    <source>
        <dbReference type="PROSITE" id="PS50847"/>
    </source>
</evidence>
<comment type="caution">
    <text evidence="8">The sequence shown here is derived from an EMBL/GenBank/DDBJ whole genome shotgun (WGS) entry which is preliminary data.</text>
</comment>
<evidence type="ECO:0000256" key="1">
    <source>
        <dbReference type="ARBA" id="ARBA00022512"/>
    </source>
</evidence>
<keyword evidence="6" id="KW-0812">Transmembrane</keyword>
<evidence type="ECO:0000256" key="4">
    <source>
        <dbReference type="ARBA" id="ARBA00023088"/>
    </source>
</evidence>
<evidence type="ECO:0000313" key="8">
    <source>
        <dbReference type="EMBL" id="MFC4715318.1"/>
    </source>
</evidence>
<evidence type="ECO:0000256" key="3">
    <source>
        <dbReference type="ARBA" id="ARBA00022729"/>
    </source>
</evidence>
<dbReference type="Pfam" id="PF00089">
    <property type="entry name" value="Trypsin"/>
    <property type="match status" value="1"/>
</dbReference>
<feature type="compositionally biased region" description="Basic and acidic residues" evidence="5">
    <location>
        <begin position="625"/>
        <end position="642"/>
    </location>
</feature>
<organism evidence="8 9">
    <name type="scientific">Glutamicibacter bergerei</name>
    <dbReference type="NCBI Taxonomy" id="256702"/>
    <lineage>
        <taxon>Bacteria</taxon>
        <taxon>Bacillati</taxon>
        <taxon>Actinomycetota</taxon>
        <taxon>Actinomycetes</taxon>
        <taxon>Micrococcales</taxon>
        <taxon>Micrococcaceae</taxon>
        <taxon>Glutamicibacter</taxon>
    </lineage>
</organism>
<keyword evidence="9" id="KW-1185">Reference proteome</keyword>
<dbReference type="InterPro" id="IPR019931">
    <property type="entry name" value="LPXTG_anchor"/>
</dbReference>
<sequence length="714" mass="73719">MEDSKANDTVAEVTKKLEDKGIKTKSSVKDGKAEVKVAKNDEEKAKDVIAASAAPLETELVTVDKVTTVKELYTEVVEKVQPAEVEQLTAIVDTADGLQIIAGGIASNEGPAKLNGKSSNHDKSPSPRASKSADKNKLTLEAFASQADVDLVETAGEGKAKAGAIEDIYGGMGYGIAPSGQNPSFLCSVGFNAWNPSGADAIITAGHCTQDGSMTDTYVVEHGAPDEIEGISNKLGTFGFSQFGGPNHSGTPTIPSKPELGTDIAVIDKINPDLNLHAQVSQWPANKDEREGTIKVTGVSSATVGADACSSGRTTGWSCSAIIGEGLFFVGGYDNDVRAVWGYTAKNPNQSVLDQGDSGGAVLIGNKAVGINSANSGGEDGREDTPDDLAFYTGLVDAQKRTAGVSKYQVKFFVEAPTQTSPKVGAEVKPGATITGKVAGASAGTTVRVVVDGKLYKSVKVSTNGTFTFPAPDTEGKVTFDMTAANGFNKSTKGTGSVIVAAPEPTPTPTEPTATPTEPTEPTATPTEPTEPTATPTEPTEPTATPTEPTEPTATPTEPTEPTATPTEPTEPTATPTEPTEPTATPTEPTEPTATPTESATPTATPTESATPTEKPSESATPTEKPSEKPTVKPTESEKPSESAKPTVKPTETESDEPTEAPKNDDQTPSKSPEKKDPLADTGSSSVPLIAAGGALALVGALFLLFRRGNRRHS</sequence>
<keyword evidence="8" id="KW-0378">Hydrolase</keyword>
<keyword evidence="6" id="KW-0472">Membrane</keyword>
<keyword evidence="4" id="KW-0572">Peptidoglycan-anchor</keyword>
<keyword evidence="3" id="KW-0732">Signal</keyword>
<feature type="compositionally biased region" description="Low complexity" evidence="5">
    <location>
        <begin position="511"/>
        <end position="614"/>
    </location>
</feature>
<feature type="region of interest" description="Disordered" evidence="5">
    <location>
        <begin position="490"/>
        <end position="687"/>
    </location>
</feature>
<feature type="region of interest" description="Disordered" evidence="5">
    <location>
        <begin position="109"/>
        <end position="135"/>
    </location>
</feature>
<reference evidence="9" key="1">
    <citation type="journal article" date="2019" name="Int. J. Syst. Evol. Microbiol.">
        <title>The Global Catalogue of Microorganisms (GCM) 10K type strain sequencing project: providing services to taxonomists for standard genome sequencing and annotation.</title>
        <authorList>
            <consortium name="The Broad Institute Genomics Platform"/>
            <consortium name="The Broad Institute Genome Sequencing Center for Infectious Disease"/>
            <person name="Wu L."/>
            <person name="Ma J."/>
        </authorList>
    </citation>
    <scope>NUCLEOTIDE SEQUENCE [LARGE SCALE GENOMIC DNA]</scope>
    <source>
        <strain evidence="9">CGMCC 1.12849</strain>
    </source>
</reference>
<protein>
    <submittedName>
        <fullName evidence="8">Trypsin-like serine protease</fullName>
        <ecNumber evidence="8">3.4.21.-</ecNumber>
    </submittedName>
</protein>
<dbReference type="EMBL" id="JBHSHE010000016">
    <property type="protein sequence ID" value="MFC4715318.1"/>
    <property type="molecule type" value="Genomic_DNA"/>
</dbReference>
<dbReference type="InterPro" id="IPR009003">
    <property type="entry name" value="Peptidase_S1_PA"/>
</dbReference>
<dbReference type="CDD" id="cd21112">
    <property type="entry name" value="alphaLP-like"/>
    <property type="match status" value="1"/>
</dbReference>
<dbReference type="InterPro" id="IPR001254">
    <property type="entry name" value="Trypsin_dom"/>
</dbReference>
<name>A0ABV9ML22_9MICC</name>
<accession>A0ABV9ML22</accession>
<feature type="domain" description="Gram-positive cocci surface proteins LPxTG" evidence="7">
    <location>
        <begin position="679"/>
        <end position="714"/>
    </location>
</feature>